<sequence>MSYYNFNSGIFYVAKKASNIWHSTAEAKDI</sequence>
<evidence type="ECO:0000313" key="1">
    <source>
        <dbReference type="EMBL" id="SDJ47241.1"/>
    </source>
</evidence>
<evidence type="ECO:0000313" key="2">
    <source>
        <dbReference type="Proteomes" id="UP000182367"/>
    </source>
</evidence>
<gene>
    <name evidence="1" type="ORF">SAMN05192550_2186</name>
</gene>
<reference evidence="1 2" key="1">
    <citation type="submission" date="2016-10" db="EMBL/GenBank/DDBJ databases">
        <authorList>
            <person name="Varghese N."/>
            <person name="Submissions S."/>
        </authorList>
    </citation>
    <scope>NUCLEOTIDE SEQUENCE [LARGE SCALE GENOMIC DNA]</scope>
    <source>
        <strain evidence="1 2">Gm-149</strain>
    </source>
</reference>
<proteinExistence type="predicted"/>
<name>A0A1G8U0F6_9FLAO</name>
<keyword evidence="2" id="KW-1185">Reference proteome</keyword>
<dbReference type="EMBL" id="FNEO01000003">
    <property type="protein sequence ID" value="SDJ47241.1"/>
    <property type="molecule type" value="Genomic_DNA"/>
</dbReference>
<dbReference type="Proteomes" id="UP000182367">
    <property type="component" value="Unassembled WGS sequence"/>
</dbReference>
<comment type="caution">
    <text evidence="1">The sequence shown here is derived from an EMBL/GenBank/DDBJ whole genome shotgun (WGS) entry which is preliminary data.</text>
</comment>
<accession>A0A1G8U0F6</accession>
<organism evidence="1 2">
    <name type="scientific">Flavobacterium glycines</name>
    <dbReference type="NCBI Taxonomy" id="551990"/>
    <lineage>
        <taxon>Bacteria</taxon>
        <taxon>Pseudomonadati</taxon>
        <taxon>Bacteroidota</taxon>
        <taxon>Flavobacteriia</taxon>
        <taxon>Flavobacteriales</taxon>
        <taxon>Flavobacteriaceae</taxon>
        <taxon>Flavobacterium</taxon>
    </lineage>
</organism>
<protein>
    <submittedName>
        <fullName evidence="1">Uncharacterized protein</fullName>
    </submittedName>
</protein>